<proteinExistence type="predicted"/>
<feature type="region of interest" description="Disordered" evidence="2">
    <location>
        <begin position="304"/>
        <end position="345"/>
    </location>
</feature>
<sequence>MVTLSVTFKFKTFRDLIGIRPVVCYISDVDFFTDFHTYNDERLKTAKLYKNYTEDCRTENDQALRPPSQANGKSVTNSKKHLVRVSKLPDGNIQLTAAIPSGCCHVVDYTDFYDVTVPQRCATVTVNDSISYPRPTTEVIRSPSLGRLTLNRLSSTAISDAQPESSNLDVPNRVTQAFVPATPLTTNSASASIKHSDKRRQDEHLQNHCEHCGDRLDEIKRDLKRLEEKFDSMLTVFSTFLLTTTPLKTQSTTNDIATNRTPPIMQKPPIFPSGGASLQAQRATFPLLYIDSCLERVDVSRNVPGSSPELSLTSTKNPINGEKLSQHDEERNTRITLVQKDHIQQ</sequence>
<reference evidence="4" key="1">
    <citation type="submission" date="2022-11" db="UniProtKB">
        <authorList>
            <consortium name="WormBaseParasite"/>
        </authorList>
    </citation>
    <scope>IDENTIFICATION</scope>
</reference>
<keyword evidence="3" id="KW-1185">Reference proteome</keyword>
<feature type="compositionally biased region" description="Basic and acidic residues" evidence="2">
    <location>
        <begin position="324"/>
        <end position="345"/>
    </location>
</feature>
<keyword evidence="1" id="KW-0175">Coiled coil</keyword>
<feature type="coiled-coil region" evidence="1">
    <location>
        <begin position="209"/>
        <end position="236"/>
    </location>
</feature>
<dbReference type="AlphaFoldDB" id="A0A915JFW4"/>
<organism evidence="3 4">
    <name type="scientific">Romanomermis culicivorax</name>
    <name type="common">Nematode worm</name>
    <dbReference type="NCBI Taxonomy" id="13658"/>
    <lineage>
        <taxon>Eukaryota</taxon>
        <taxon>Metazoa</taxon>
        <taxon>Ecdysozoa</taxon>
        <taxon>Nematoda</taxon>
        <taxon>Enoplea</taxon>
        <taxon>Dorylaimia</taxon>
        <taxon>Mermithida</taxon>
        <taxon>Mermithoidea</taxon>
        <taxon>Mermithidae</taxon>
        <taxon>Romanomermis</taxon>
    </lineage>
</organism>
<evidence type="ECO:0000313" key="3">
    <source>
        <dbReference type="Proteomes" id="UP000887565"/>
    </source>
</evidence>
<accession>A0A915JFW4</accession>
<evidence type="ECO:0000256" key="2">
    <source>
        <dbReference type="SAM" id="MobiDB-lite"/>
    </source>
</evidence>
<evidence type="ECO:0000313" key="4">
    <source>
        <dbReference type="WBParaSite" id="nRc.2.0.1.t24421-RA"/>
    </source>
</evidence>
<dbReference type="Proteomes" id="UP000887565">
    <property type="component" value="Unplaced"/>
</dbReference>
<protein>
    <submittedName>
        <fullName evidence="4">Uncharacterized protein</fullName>
    </submittedName>
</protein>
<feature type="compositionally biased region" description="Polar residues" evidence="2">
    <location>
        <begin position="304"/>
        <end position="318"/>
    </location>
</feature>
<dbReference type="WBParaSite" id="nRc.2.0.1.t24421-RA">
    <property type="protein sequence ID" value="nRc.2.0.1.t24421-RA"/>
    <property type="gene ID" value="nRc.2.0.1.g24421"/>
</dbReference>
<name>A0A915JFW4_ROMCU</name>
<evidence type="ECO:0000256" key="1">
    <source>
        <dbReference type="SAM" id="Coils"/>
    </source>
</evidence>